<dbReference type="Proteomes" id="UP000598820">
    <property type="component" value="Unassembled WGS sequence"/>
</dbReference>
<comment type="caution">
    <text evidence="1">The sequence shown here is derived from an EMBL/GenBank/DDBJ whole genome shotgun (WGS) entry which is preliminary data.</text>
</comment>
<organism evidence="1 2">
    <name type="scientific">Spirosoma profusum</name>
    <dbReference type="NCBI Taxonomy" id="2771354"/>
    <lineage>
        <taxon>Bacteria</taxon>
        <taxon>Pseudomonadati</taxon>
        <taxon>Bacteroidota</taxon>
        <taxon>Cytophagia</taxon>
        <taxon>Cytophagales</taxon>
        <taxon>Cytophagaceae</taxon>
        <taxon>Spirosoma</taxon>
    </lineage>
</organism>
<proteinExistence type="predicted"/>
<reference evidence="1" key="1">
    <citation type="submission" date="2020-09" db="EMBL/GenBank/DDBJ databases">
        <authorList>
            <person name="Kim M.K."/>
        </authorList>
    </citation>
    <scope>NUCLEOTIDE SEQUENCE</scope>
    <source>
        <strain evidence="1">BT702</strain>
    </source>
</reference>
<name>A0A927ANW4_9BACT</name>
<evidence type="ECO:0000313" key="1">
    <source>
        <dbReference type="EMBL" id="MBD2702734.1"/>
    </source>
</evidence>
<dbReference type="EMBL" id="JACWZY010000016">
    <property type="protein sequence ID" value="MBD2702734.1"/>
    <property type="molecule type" value="Genomic_DNA"/>
</dbReference>
<sequence>MLRSLSILVFVFSLPLRSLAIIETDSIVTSWFPRLAEKMRLKTPELGVGEYEVRIWKKCQLCFGEAHELYLLEKHTNKFTVTKFNIRSNKRGFRSFTQIKPLKPIPDSLWTELIQQDMLTPPDHATIDRQLHPLSPKDSTYTSIEPDGSVSIHAKRQEVSVWISDGESYHVDVFEQGTYKRCEYHNPADYLRVKPKVRELQKFVAILDKLNDLFQPAN</sequence>
<gene>
    <name evidence="1" type="ORF">IC229_18955</name>
</gene>
<dbReference type="RefSeq" id="WP_190888581.1">
    <property type="nucleotide sequence ID" value="NZ_JACWZY010000016.1"/>
</dbReference>
<protein>
    <submittedName>
        <fullName evidence="1">Uncharacterized protein</fullName>
    </submittedName>
</protein>
<accession>A0A927ANW4</accession>
<dbReference type="AlphaFoldDB" id="A0A927ANW4"/>
<keyword evidence="2" id="KW-1185">Reference proteome</keyword>
<evidence type="ECO:0000313" key="2">
    <source>
        <dbReference type="Proteomes" id="UP000598820"/>
    </source>
</evidence>